<accession>A0A5M6I1B2</accession>
<dbReference type="RefSeq" id="WP_150097394.1">
    <property type="nucleotide sequence ID" value="NZ_VWPL01000013.1"/>
</dbReference>
<evidence type="ECO:0000313" key="1">
    <source>
        <dbReference type="EMBL" id="KAA5601695.1"/>
    </source>
</evidence>
<proteinExistence type="predicted"/>
<keyword evidence="2" id="KW-1185">Reference proteome</keyword>
<protein>
    <submittedName>
        <fullName evidence="1">Uncharacterized protein</fullName>
    </submittedName>
</protein>
<sequence>MSGSTGAYIIEIDDEAVGIVVPDDDRAFRFFAAIKAYIGLEERRFATPRAAQKAAHALTRGRRAAAAR</sequence>
<reference evidence="1 2" key="1">
    <citation type="submission" date="2019-09" db="EMBL/GenBank/DDBJ databases">
        <title>Draft Whole-Genome sequence of Blastochloris sulfoviridis DSM 729.</title>
        <authorList>
            <person name="Meyer T.E."/>
            <person name="Kyndt J.A."/>
        </authorList>
    </citation>
    <scope>NUCLEOTIDE SEQUENCE [LARGE SCALE GENOMIC DNA]</scope>
    <source>
        <strain evidence="1 2">DSM 729</strain>
    </source>
</reference>
<dbReference type="EMBL" id="VWPL01000013">
    <property type="protein sequence ID" value="KAA5601695.1"/>
    <property type="molecule type" value="Genomic_DNA"/>
</dbReference>
<name>A0A5M6I1B2_9HYPH</name>
<dbReference type="OrthoDB" id="7584850at2"/>
<dbReference type="AlphaFoldDB" id="A0A5M6I1B2"/>
<dbReference type="Proteomes" id="UP000323886">
    <property type="component" value="Unassembled WGS sequence"/>
</dbReference>
<evidence type="ECO:0000313" key="2">
    <source>
        <dbReference type="Proteomes" id="UP000323886"/>
    </source>
</evidence>
<gene>
    <name evidence="1" type="ORF">F1193_09255</name>
</gene>
<comment type="caution">
    <text evidence="1">The sequence shown here is derived from an EMBL/GenBank/DDBJ whole genome shotgun (WGS) entry which is preliminary data.</text>
</comment>
<organism evidence="1 2">
    <name type="scientific">Blastochloris sulfoviridis</name>
    <dbReference type="NCBI Taxonomy" id="50712"/>
    <lineage>
        <taxon>Bacteria</taxon>
        <taxon>Pseudomonadati</taxon>
        <taxon>Pseudomonadota</taxon>
        <taxon>Alphaproteobacteria</taxon>
        <taxon>Hyphomicrobiales</taxon>
        <taxon>Blastochloridaceae</taxon>
        <taxon>Blastochloris</taxon>
    </lineage>
</organism>